<dbReference type="PANTHER" id="PTHR43857">
    <property type="entry name" value="BLR7761 PROTEIN"/>
    <property type="match status" value="1"/>
</dbReference>
<dbReference type="OrthoDB" id="197953at2157"/>
<reference evidence="1 2" key="1">
    <citation type="submission" date="2015-08" db="EMBL/GenBank/DDBJ databases">
        <title>Genomes of Isolates from Cabo Rojo, PR.</title>
        <authorList>
            <person name="Sanchez-Nieves R.L."/>
            <person name="Montalvo-Rodriguez R."/>
        </authorList>
    </citation>
    <scope>NUCLEOTIDE SEQUENCE [LARGE SCALE GENOMIC DNA]</scope>
    <source>
        <strain evidence="1 2">SL3</strain>
    </source>
</reference>
<evidence type="ECO:0000313" key="1">
    <source>
        <dbReference type="EMBL" id="KOX95172.1"/>
    </source>
</evidence>
<dbReference type="InterPro" id="IPR006175">
    <property type="entry name" value="YjgF/YER057c/UK114"/>
</dbReference>
<dbReference type="RefSeq" id="WP_053966925.1">
    <property type="nucleotide sequence ID" value="NZ_LIUF01000001.1"/>
</dbReference>
<dbReference type="Proteomes" id="UP000037729">
    <property type="component" value="Unassembled WGS sequence"/>
</dbReference>
<comment type="caution">
    <text evidence="1">The sequence shown here is derived from an EMBL/GenBank/DDBJ whole genome shotgun (WGS) entry which is preliminary data.</text>
</comment>
<dbReference type="Gene3D" id="3.30.1330.40">
    <property type="entry name" value="RutC-like"/>
    <property type="match status" value="1"/>
</dbReference>
<evidence type="ECO:0000313" key="2">
    <source>
        <dbReference type="Proteomes" id="UP000037729"/>
    </source>
</evidence>
<dbReference type="Pfam" id="PF01042">
    <property type="entry name" value="Ribonuc_L-PSP"/>
    <property type="match status" value="1"/>
</dbReference>
<dbReference type="EMBL" id="LIUF01000001">
    <property type="protein sequence ID" value="KOX95172.1"/>
    <property type="molecule type" value="Genomic_DNA"/>
</dbReference>
<proteinExistence type="predicted"/>
<dbReference type="PANTHER" id="PTHR43857:SF1">
    <property type="entry name" value="YJGH FAMILY PROTEIN"/>
    <property type="match status" value="1"/>
</dbReference>
<dbReference type="InterPro" id="IPR035959">
    <property type="entry name" value="RutC-like_sf"/>
</dbReference>
<keyword evidence="2" id="KW-1185">Reference proteome</keyword>
<dbReference type="STRING" id="1705562.AMS69_04795"/>
<gene>
    <name evidence="1" type="ORF">AMS69_04795</name>
</gene>
<protein>
    <submittedName>
        <fullName evidence="1">Endoribonuclease L-PSP</fullName>
    </submittedName>
</protein>
<name>A0A0M9AMU7_9EURY</name>
<sequence length="128" mass="13918">MRRERTSTGTDWEQQVGYSRAIRAGDTVRVAGTIATDDDGEVVAPGDPYEQTKHAFDIVTDALSDLDASIEDVVQTRMYVTDIDDQERVGEAHSEFFDDVRPVATMVEVSGLATPEAVVEVEAVAQVG</sequence>
<accession>A0A0M9AMU7</accession>
<organism evidence="1 2">
    <name type="scientific">Haloarcula rubripromontorii</name>
    <dbReference type="NCBI Taxonomy" id="1705562"/>
    <lineage>
        <taxon>Archaea</taxon>
        <taxon>Methanobacteriati</taxon>
        <taxon>Methanobacteriota</taxon>
        <taxon>Stenosarchaea group</taxon>
        <taxon>Halobacteria</taxon>
        <taxon>Halobacteriales</taxon>
        <taxon>Haloarculaceae</taxon>
        <taxon>Haloarcula</taxon>
    </lineage>
</organism>
<dbReference type="SUPFAM" id="SSF55298">
    <property type="entry name" value="YjgF-like"/>
    <property type="match status" value="1"/>
</dbReference>
<dbReference type="CDD" id="cd06154">
    <property type="entry name" value="YjgF_YER057c_UK114_like_6"/>
    <property type="match status" value="1"/>
</dbReference>
<dbReference type="PATRIC" id="fig|1705562.3.peg.1941"/>
<dbReference type="AlphaFoldDB" id="A0A0M9AMU7"/>